<keyword evidence="5" id="KW-1185">Reference proteome</keyword>
<dbReference type="EMBL" id="CP046620">
    <property type="protein sequence ID" value="QHQ34998.1"/>
    <property type="molecule type" value="Genomic_DNA"/>
</dbReference>
<organism evidence="4 5">
    <name type="scientific">Algicella marina</name>
    <dbReference type="NCBI Taxonomy" id="2683284"/>
    <lineage>
        <taxon>Bacteria</taxon>
        <taxon>Pseudomonadati</taxon>
        <taxon>Pseudomonadota</taxon>
        <taxon>Alphaproteobacteria</taxon>
        <taxon>Rhodobacterales</taxon>
        <taxon>Paracoccaceae</taxon>
        <taxon>Algicella</taxon>
    </lineage>
</organism>
<feature type="region of interest" description="Disordered" evidence="3">
    <location>
        <begin position="231"/>
        <end position="260"/>
    </location>
</feature>
<dbReference type="SUPFAM" id="SSF51120">
    <property type="entry name" value="beta-Roll"/>
    <property type="match status" value="2"/>
</dbReference>
<dbReference type="PANTHER" id="PTHR38340:SF1">
    <property type="entry name" value="S-LAYER PROTEIN"/>
    <property type="match status" value="1"/>
</dbReference>
<dbReference type="Pfam" id="PF00353">
    <property type="entry name" value="HemolysinCabind"/>
    <property type="match status" value="4"/>
</dbReference>
<evidence type="ECO:0000256" key="2">
    <source>
        <dbReference type="ARBA" id="ARBA00022525"/>
    </source>
</evidence>
<accession>A0A6P1SX27</accession>
<sequence length="363" mass="38399">MPTLTATSAGFHIFSGIGAALSPYAFLRSATNHDGAVVHLAGTGEWLTVESLRYPSLAINVQAEFTGTGPTERDFRADVMVTAITFSRIDGNGQISIGILDLGTGVSVTAENQQMQSSIDWHFDLADSLASMIREEGFTFEGGRRDDHLTMDSSIVPIRGPVELNGHGGDDTLVGSLADDTIRGGSGDDSLSDSSGMNRLFGGAGHDEIELGASSRDSLAWGGSGHDSLISSNGSDSMFGGRGQDRLSGGRGNDRLFGNQSNDVIYGGEGNDVITGGHGSDVLSGGWGADTFVFSTRTRGWDRIEDFNPSEDHLRINGLTNATDNIVMRQSGRDVSIQWDVPGSGLIIENTTLANLTEDIFLF</sequence>
<dbReference type="Proteomes" id="UP000464495">
    <property type="component" value="Chromosome"/>
</dbReference>
<dbReference type="GO" id="GO:0005509">
    <property type="term" value="F:calcium ion binding"/>
    <property type="evidence" value="ECO:0007669"/>
    <property type="project" value="InterPro"/>
</dbReference>
<name>A0A6P1SX27_9RHOB</name>
<protein>
    <recommendedName>
        <fullName evidence="6">Calcium-binding protein</fullName>
    </recommendedName>
</protein>
<dbReference type="PANTHER" id="PTHR38340">
    <property type="entry name" value="S-LAYER PROTEIN"/>
    <property type="match status" value="1"/>
</dbReference>
<comment type="subcellular location">
    <subcellularLocation>
        <location evidence="1">Secreted</location>
    </subcellularLocation>
</comment>
<evidence type="ECO:0000256" key="1">
    <source>
        <dbReference type="ARBA" id="ARBA00004613"/>
    </source>
</evidence>
<evidence type="ECO:0008006" key="6">
    <source>
        <dbReference type="Google" id="ProtNLM"/>
    </source>
</evidence>
<dbReference type="GO" id="GO:0005576">
    <property type="term" value="C:extracellular region"/>
    <property type="evidence" value="ECO:0007669"/>
    <property type="project" value="UniProtKB-SubCell"/>
</dbReference>
<dbReference type="KEGG" id="amaq:GO499_07205"/>
<proteinExistence type="predicted"/>
<dbReference type="Gene3D" id="2.150.10.10">
    <property type="entry name" value="Serralysin-like metalloprotease, C-terminal"/>
    <property type="match status" value="2"/>
</dbReference>
<dbReference type="InterPro" id="IPR001343">
    <property type="entry name" value="Hemolysn_Ca-bd"/>
</dbReference>
<dbReference type="InterPro" id="IPR018511">
    <property type="entry name" value="Hemolysin-typ_Ca-bd_CS"/>
</dbReference>
<reference evidence="4 5" key="1">
    <citation type="submission" date="2019-12" db="EMBL/GenBank/DDBJ databases">
        <title>Complete genome sequence of Algicella marina strain 9Alg 56(T) isolated from the red alga Tichocarpus crinitus.</title>
        <authorList>
            <person name="Kim S.-G."/>
            <person name="Nedashkovskaya O.I."/>
        </authorList>
    </citation>
    <scope>NUCLEOTIDE SEQUENCE [LARGE SCALE GENOMIC DNA]</scope>
    <source>
        <strain evidence="4 5">9Alg 56</strain>
    </source>
</reference>
<keyword evidence="2" id="KW-0964">Secreted</keyword>
<dbReference type="InterPro" id="IPR011049">
    <property type="entry name" value="Serralysin-like_metalloprot_C"/>
</dbReference>
<dbReference type="RefSeq" id="WP_161861563.1">
    <property type="nucleotide sequence ID" value="NZ_CP046620.1"/>
</dbReference>
<evidence type="ECO:0000313" key="5">
    <source>
        <dbReference type="Proteomes" id="UP000464495"/>
    </source>
</evidence>
<evidence type="ECO:0000256" key="3">
    <source>
        <dbReference type="SAM" id="MobiDB-lite"/>
    </source>
</evidence>
<dbReference type="PRINTS" id="PR00313">
    <property type="entry name" value="CABNDNGRPT"/>
</dbReference>
<dbReference type="PROSITE" id="PS00330">
    <property type="entry name" value="HEMOLYSIN_CALCIUM"/>
    <property type="match status" value="2"/>
</dbReference>
<gene>
    <name evidence="4" type="ORF">GO499_07205</name>
</gene>
<evidence type="ECO:0000313" key="4">
    <source>
        <dbReference type="EMBL" id="QHQ34998.1"/>
    </source>
</evidence>
<dbReference type="AlphaFoldDB" id="A0A6P1SX27"/>
<dbReference type="InterPro" id="IPR050557">
    <property type="entry name" value="RTX_toxin/Mannuronan_C5-epim"/>
</dbReference>